<name>A0AAN7NK40_MYCAM</name>
<organism evidence="1 2">
    <name type="scientific">Mycteria americana</name>
    <name type="common">Wood stork</name>
    <dbReference type="NCBI Taxonomy" id="33587"/>
    <lineage>
        <taxon>Eukaryota</taxon>
        <taxon>Metazoa</taxon>
        <taxon>Chordata</taxon>
        <taxon>Craniata</taxon>
        <taxon>Vertebrata</taxon>
        <taxon>Euteleostomi</taxon>
        <taxon>Archelosauria</taxon>
        <taxon>Archosauria</taxon>
        <taxon>Dinosauria</taxon>
        <taxon>Saurischia</taxon>
        <taxon>Theropoda</taxon>
        <taxon>Coelurosauria</taxon>
        <taxon>Aves</taxon>
        <taxon>Neognathae</taxon>
        <taxon>Neoaves</taxon>
        <taxon>Aequornithes</taxon>
        <taxon>Ciconiiformes</taxon>
        <taxon>Ciconiidae</taxon>
        <taxon>Mycteria</taxon>
    </lineage>
</organism>
<comment type="caution">
    <text evidence="1">The sequence shown here is derived from an EMBL/GenBank/DDBJ whole genome shotgun (WGS) entry which is preliminary data.</text>
</comment>
<gene>
    <name evidence="1" type="ORF">QYF61_018813</name>
</gene>
<protein>
    <recommendedName>
        <fullName evidence="3">Rna-directed dna polymerase from mobile element jockey-like</fullName>
    </recommendedName>
</protein>
<dbReference type="Proteomes" id="UP001333110">
    <property type="component" value="Unassembled WGS sequence"/>
</dbReference>
<evidence type="ECO:0000313" key="2">
    <source>
        <dbReference type="Proteomes" id="UP001333110"/>
    </source>
</evidence>
<accession>A0AAN7NK40</accession>
<dbReference type="AlphaFoldDB" id="A0AAN7NK40"/>
<keyword evidence="2" id="KW-1185">Reference proteome</keyword>
<evidence type="ECO:0008006" key="3">
    <source>
        <dbReference type="Google" id="ProtNLM"/>
    </source>
</evidence>
<evidence type="ECO:0000313" key="1">
    <source>
        <dbReference type="EMBL" id="KAK4812363.1"/>
    </source>
</evidence>
<dbReference type="EMBL" id="JAUNZN010000015">
    <property type="protein sequence ID" value="KAK4812363.1"/>
    <property type="molecule type" value="Genomic_DNA"/>
</dbReference>
<proteinExistence type="predicted"/>
<sequence length="159" mass="16964">MDGTLPHGLTGKGAWKGALLLAAPSAAFGHLLGRVPAASFPSGQSISKGFPRCPWQRAKARLCVSLVSASPKTHQFWFSTKLSGTVDTLEGRGGTQRDLDRLEEWVHVNLMKFNQAKGTVLHLGQGNPQYQHRLGDGGMDGWMDGWRAPCGEGPGDTGG</sequence>
<reference evidence="1 2" key="1">
    <citation type="journal article" date="2023" name="J. Hered.">
        <title>Chromosome-level genome of the wood stork (Mycteria americana) provides insight into avian chromosome evolution.</title>
        <authorList>
            <person name="Flamio R. Jr."/>
            <person name="Ramstad K.M."/>
        </authorList>
    </citation>
    <scope>NUCLEOTIDE SEQUENCE [LARGE SCALE GENOMIC DNA]</scope>
    <source>
        <strain evidence="1">JAX WOST 10</strain>
    </source>
</reference>